<dbReference type="Gene3D" id="1.20.1420.60">
    <property type="match status" value="1"/>
</dbReference>
<name>A0ABP7GYT4_9FLAO</name>
<feature type="domain" description="DNA mimic protein DMP19 C-terminal" evidence="1">
    <location>
        <begin position="83"/>
        <end position="199"/>
    </location>
</feature>
<comment type="caution">
    <text evidence="2">The sequence shown here is derived from an EMBL/GenBank/DDBJ whole genome shotgun (WGS) entry which is preliminary data.</text>
</comment>
<organism evidence="2 3">
    <name type="scientific">Flavobacterium ginsengiterrae</name>
    <dbReference type="NCBI Taxonomy" id="871695"/>
    <lineage>
        <taxon>Bacteria</taxon>
        <taxon>Pseudomonadati</taxon>
        <taxon>Bacteroidota</taxon>
        <taxon>Flavobacteriia</taxon>
        <taxon>Flavobacteriales</taxon>
        <taxon>Flavobacteriaceae</taxon>
        <taxon>Flavobacterium</taxon>
    </lineage>
</organism>
<dbReference type="Proteomes" id="UP001500748">
    <property type="component" value="Unassembled WGS sequence"/>
</dbReference>
<reference evidence="3" key="1">
    <citation type="journal article" date="2019" name="Int. J. Syst. Evol. Microbiol.">
        <title>The Global Catalogue of Microorganisms (GCM) 10K type strain sequencing project: providing services to taxonomists for standard genome sequencing and annotation.</title>
        <authorList>
            <consortium name="The Broad Institute Genomics Platform"/>
            <consortium name="The Broad Institute Genome Sequencing Center for Infectious Disease"/>
            <person name="Wu L."/>
            <person name="Ma J."/>
        </authorList>
    </citation>
    <scope>NUCLEOTIDE SEQUENCE [LARGE SCALE GENOMIC DNA]</scope>
    <source>
        <strain evidence="3">JCM 17337</strain>
    </source>
</reference>
<dbReference type="InterPro" id="IPR025402">
    <property type="entry name" value="DMP19_C"/>
</dbReference>
<proteinExistence type="predicted"/>
<dbReference type="PROSITE" id="PS51257">
    <property type="entry name" value="PROKAR_LIPOPROTEIN"/>
    <property type="match status" value="1"/>
</dbReference>
<gene>
    <name evidence="2" type="ORF">GCM10022423_37720</name>
</gene>
<evidence type="ECO:0000313" key="3">
    <source>
        <dbReference type="Proteomes" id="UP001500748"/>
    </source>
</evidence>
<evidence type="ECO:0000313" key="2">
    <source>
        <dbReference type="EMBL" id="GAA3778346.1"/>
    </source>
</evidence>
<sequence>MNKKFFGLLFIILLTSCNKKESPNSIDNEIINRVEIFEKPAKVYVVTEQIIDNSSDENLEQIIYEDIFRFLSANSDTEFANIEKLSAGQQMYWSTWIVEREVNNGGFNQFYFNNSIELGEIAYKGFKTLNAHKFSDLMFDANKVFKENKKELEAFYNGTAESFSKSYEKNPLGKFDDMFYDLNNTLHLRQLRVKYIREHKNEFINR</sequence>
<protein>
    <recommendedName>
        <fullName evidence="1">DNA mimic protein DMP19 C-terminal domain-containing protein</fullName>
    </recommendedName>
</protein>
<keyword evidence="3" id="KW-1185">Reference proteome</keyword>
<accession>A0ABP7GYT4</accession>
<dbReference type="Pfam" id="PF14300">
    <property type="entry name" value="DMP19"/>
    <property type="match status" value="1"/>
</dbReference>
<dbReference type="RefSeq" id="WP_345146221.1">
    <property type="nucleotide sequence ID" value="NZ_BAABDU010000006.1"/>
</dbReference>
<dbReference type="EMBL" id="BAABDU010000006">
    <property type="protein sequence ID" value="GAA3778346.1"/>
    <property type="molecule type" value="Genomic_DNA"/>
</dbReference>
<evidence type="ECO:0000259" key="1">
    <source>
        <dbReference type="Pfam" id="PF14300"/>
    </source>
</evidence>